<dbReference type="InterPro" id="IPR027469">
    <property type="entry name" value="Cation_efflux_TMD_sf"/>
</dbReference>
<keyword evidence="12" id="KW-0968">Cytoplasmic vesicle</keyword>
<comment type="similarity">
    <text evidence="3">Belongs to the cation diffusion facilitator (CDF) transporter (TC 2.A.4) family. SLC30A subfamily.</text>
</comment>
<organism evidence="18 19">
    <name type="scientific">Blepharisma stoltei</name>
    <dbReference type="NCBI Taxonomy" id="1481888"/>
    <lineage>
        <taxon>Eukaryota</taxon>
        <taxon>Sar</taxon>
        <taxon>Alveolata</taxon>
        <taxon>Ciliophora</taxon>
        <taxon>Postciliodesmatophora</taxon>
        <taxon>Heterotrichea</taxon>
        <taxon>Heterotrichida</taxon>
        <taxon>Blepharismidae</taxon>
        <taxon>Blepharisma</taxon>
    </lineage>
</organism>
<proteinExistence type="inferred from homology"/>
<dbReference type="InterPro" id="IPR027470">
    <property type="entry name" value="Cation_efflux_CTD"/>
</dbReference>
<evidence type="ECO:0000256" key="8">
    <source>
        <dbReference type="ARBA" id="ARBA00022906"/>
    </source>
</evidence>
<feature type="compositionally biased region" description="Basic and acidic residues" evidence="14">
    <location>
        <begin position="165"/>
        <end position="184"/>
    </location>
</feature>
<dbReference type="GO" id="GO:0030659">
    <property type="term" value="C:cytoplasmic vesicle membrane"/>
    <property type="evidence" value="ECO:0007669"/>
    <property type="project" value="UniProtKB-SubCell"/>
</dbReference>
<dbReference type="GO" id="GO:0030133">
    <property type="term" value="C:transport vesicle"/>
    <property type="evidence" value="ECO:0007669"/>
    <property type="project" value="UniProtKB-SubCell"/>
</dbReference>
<sequence>MTDNNLSIPLVSISPPSKPKLDPKKSQSLSKLYFVSVICAIFMVVEIVGGFLANSIAIMTDAAHMFSDLSGFAIAIASLYISSRPASSQLTYGYHRAEIIGAIMSVALIWGLTIWLFYEAVIRVQNPKEVDGLIMLVTAGIGLVCNIVMGWMLHSSHLHGVGHSHGHEHSHDHKEKRKDSPSKARKEKTGHKLEEDVNIRAASLHVLGDLLQSVGVTIAAICIVINPEWSIADPICTFIFSVIVAGTTLPIMKECIKVLMEGAPINVDLDSLVNDILEIDEVYDIHDLHVWSLSIGKPSLSCHLGSDDPAVALAKATAICQDKYNISHTTIQIENQQAKETFTCSNNLH</sequence>
<protein>
    <submittedName>
        <fullName evidence="18">Uncharacterized protein</fullName>
    </submittedName>
</protein>
<evidence type="ECO:0000256" key="6">
    <source>
        <dbReference type="ARBA" id="ARBA00022723"/>
    </source>
</evidence>
<dbReference type="NCBIfam" id="TIGR01297">
    <property type="entry name" value="CDF"/>
    <property type="match status" value="1"/>
</dbReference>
<evidence type="ECO:0000256" key="10">
    <source>
        <dbReference type="ARBA" id="ARBA00023065"/>
    </source>
</evidence>
<evidence type="ECO:0000256" key="1">
    <source>
        <dbReference type="ARBA" id="ARBA00004398"/>
    </source>
</evidence>
<feature type="transmembrane region" description="Helical" evidence="15">
    <location>
        <begin position="130"/>
        <end position="153"/>
    </location>
</feature>
<evidence type="ECO:0000256" key="3">
    <source>
        <dbReference type="ARBA" id="ARBA00008873"/>
    </source>
</evidence>
<name>A0AAU9K3L9_9CILI</name>
<dbReference type="AlphaFoldDB" id="A0AAU9K3L9"/>
<keyword evidence="11 15" id="KW-0472">Membrane</keyword>
<evidence type="ECO:0000259" key="16">
    <source>
        <dbReference type="Pfam" id="PF01545"/>
    </source>
</evidence>
<evidence type="ECO:0000256" key="5">
    <source>
        <dbReference type="ARBA" id="ARBA00022692"/>
    </source>
</evidence>
<dbReference type="Gene3D" id="1.20.1510.10">
    <property type="entry name" value="Cation efflux protein transmembrane domain"/>
    <property type="match status" value="1"/>
</dbReference>
<comment type="subcellular location">
    <subcellularLocation>
        <location evidence="2">Cytoplasmic vesicle membrane</location>
        <topology evidence="2">Multi-pass membrane protein</topology>
    </subcellularLocation>
    <subcellularLocation>
        <location evidence="1">Cytoplasmic vesicle</location>
        <location evidence="1">Secretory vesicle</location>
    </subcellularLocation>
</comment>
<dbReference type="EMBL" id="CAJZBQ010000044">
    <property type="protein sequence ID" value="CAG9327782.1"/>
    <property type="molecule type" value="Genomic_DNA"/>
</dbReference>
<dbReference type="FunFam" id="1.20.1510.10:FF:000002">
    <property type="entry name" value="zinc transporter 3 isoform X1"/>
    <property type="match status" value="1"/>
</dbReference>
<evidence type="ECO:0000256" key="14">
    <source>
        <dbReference type="SAM" id="MobiDB-lite"/>
    </source>
</evidence>
<feature type="transmembrane region" description="Helical" evidence="15">
    <location>
        <begin position="99"/>
        <end position="118"/>
    </location>
</feature>
<keyword evidence="5 15" id="KW-0812">Transmembrane</keyword>
<dbReference type="Proteomes" id="UP001162131">
    <property type="component" value="Unassembled WGS sequence"/>
</dbReference>
<evidence type="ECO:0000256" key="9">
    <source>
        <dbReference type="ARBA" id="ARBA00022989"/>
    </source>
</evidence>
<keyword evidence="10" id="KW-0406">Ion transport</keyword>
<dbReference type="Pfam" id="PF01545">
    <property type="entry name" value="Cation_efflux"/>
    <property type="match status" value="1"/>
</dbReference>
<dbReference type="GO" id="GO:0046872">
    <property type="term" value="F:metal ion binding"/>
    <property type="evidence" value="ECO:0007669"/>
    <property type="project" value="UniProtKB-KW"/>
</dbReference>
<reference evidence="18" key="1">
    <citation type="submission" date="2021-09" db="EMBL/GenBank/DDBJ databases">
        <authorList>
            <consortium name="AG Swart"/>
            <person name="Singh M."/>
            <person name="Singh A."/>
            <person name="Seah K."/>
            <person name="Emmerich C."/>
        </authorList>
    </citation>
    <scope>NUCLEOTIDE SEQUENCE</scope>
    <source>
        <strain evidence="18">ATCC30299</strain>
    </source>
</reference>
<evidence type="ECO:0000256" key="13">
    <source>
        <dbReference type="ARBA" id="ARBA00048349"/>
    </source>
</evidence>
<keyword evidence="8" id="KW-0864">Zinc transport</keyword>
<feature type="domain" description="Cation efflux protein cytoplasmic" evidence="17">
    <location>
        <begin position="267"/>
        <end position="335"/>
    </location>
</feature>
<dbReference type="SUPFAM" id="SSF161111">
    <property type="entry name" value="Cation efflux protein transmembrane domain-like"/>
    <property type="match status" value="1"/>
</dbReference>
<dbReference type="Pfam" id="PF16916">
    <property type="entry name" value="ZT_dimer"/>
    <property type="match status" value="1"/>
</dbReference>
<dbReference type="PANTHER" id="PTHR11562:SF17">
    <property type="entry name" value="RE54080P-RELATED"/>
    <property type="match status" value="1"/>
</dbReference>
<keyword evidence="19" id="KW-1185">Reference proteome</keyword>
<keyword evidence="4" id="KW-0813">Transport</keyword>
<keyword evidence="7" id="KW-0862">Zinc</keyword>
<evidence type="ECO:0000313" key="19">
    <source>
        <dbReference type="Proteomes" id="UP001162131"/>
    </source>
</evidence>
<evidence type="ECO:0000259" key="17">
    <source>
        <dbReference type="Pfam" id="PF16916"/>
    </source>
</evidence>
<dbReference type="InterPro" id="IPR058533">
    <property type="entry name" value="Cation_efflux_TM"/>
</dbReference>
<evidence type="ECO:0000256" key="2">
    <source>
        <dbReference type="ARBA" id="ARBA00004439"/>
    </source>
</evidence>
<dbReference type="PANTHER" id="PTHR11562">
    <property type="entry name" value="CATION EFFLUX PROTEIN/ ZINC TRANSPORTER"/>
    <property type="match status" value="1"/>
</dbReference>
<keyword evidence="6" id="KW-0479">Metal-binding</keyword>
<evidence type="ECO:0000256" key="4">
    <source>
        <dbReference type="ARBA" id="ARBA00022448"/>
    </source>
</evidence>
<feature type="domain" description="Cation efflux protein transmembrane" evidence="16">
    <location>
        <begin position="34"/>
        <end position="260"/>
    </location>
</feature>
<keyword evidence="9 15" id="KW-1133">Transmembrane helix</keyword>
<dbReference type="GO" id="GO:0005886">
    <property type="term" value="C:plasma membrane"/>
    <property type="evidence" value="ECO:0007669"/>
    <property type="project" value="TreeGrafter"/>
</dbReference>
<comment type="caution">
    <text evidence="18">The sequence shown here is derived from an EMBL/GenBank/DDBJ whole genome shotgun (WGS) entry which is preliminary data.</text>
</comment>
<dbReference type="GO" id="GO:0005385">
    <property type="term" value="F:zinc ion transmembrane transporter activity"/>
    <property type="evidence" value="ECO:0007669"/>
    <property type="project" value="UniProtKB-ARBA"/>
</dbReference>
<feature type="transmembrane region" description="Helical" evidence="15">
    <location>
        <begin position="65"/>
        <end position="83"/>
    </location>
</feature>
<dbReference type="InterPro" id="IPR050681">
    <property type="entry name" value="CDF/SLC30A"/>
</dbReference>
<comment type="catalytic activity">
    <reaction evidence="13">
        <text>Zn(2+)(in) + 2 H(+)(out) = Zn(2+)(out) + 2 H(+)(in)</text>
        <dbReference type="Rhea" id="RHEA:72627"/>
        <dbReference type="ChEBI" id="CHEBI:15378"/>
        <dbReference type="ChEBI" id="CHEBI:29105"/>
    </reaction>
</comment>
<evidence type="ECO:0000256" key="15">
    <source>
        <dbReference type="SAM" id="Phobius"/>
    </source>
</evidence>
<feature type="transmembrane region" description="Helical" evidence="15">
    <location>
        <begin position="32"/>
        <end position="53"/>
    </location>
</feature>
<feature type="region of interest" description="Disordered" evidence="14">
    <location>
        <begin position="162"/>
        <end position="191"/>
    </location>
</feature>
<dbReference type="InterPro" id="IPR002524">
    <property type="entry name" value="Cation_efflux"/>
</dbReference>
<accession>A0AAU9K3L9</accession>
<evidence type="ECO:0000256" key="12">
    <source>
        <dbReference type="ARBA" id="ARBA00023329"/>
    </source>
</evidence>
<gene>
    <name evidence="18" type="ORF">BSTOLATCC_MIC44410</name>
</gene>
<evidence type="ECO:0000256" key="7">
    <source>
        <dbReference type="ARBA" id="ARBA00022833"/>
    </source>
</evidence>
<evidence type="ECO:0000256" key="11">
    <source>
        <dbReference type="ARBA" id="ARBA00023136"/>
    </source>
</evidence>
<evidence type="ECO:0000313" key="18">
    <source>
        <dbReference type="EMBL" id="CAG9327782.1"/>
    </source>
</evidence>